<evidence type="ECO:0000256" key="1">
    <source>
        <dbReference type="SAM" id="MobiDB-lite"/>
    </source>
</evidence>
<dbReference type="VEuPathDB" id="FungiDB:BO70DRAFT_347492"/>
<dbReference type="Proteomes" id="UP000247233">
    <property type="component" value="Unassembled WGS sequence"/>
</dbReference>
<organism evidence="3 4">
    <name type="scientific">Aspergillus heteromorphus CBS 117.55</name>
    <dbReference type="NCBI Taxonomy" id="1448321"/>
    <lineage>
        <taxon>Eukaryota</taxon>
        <taxon>Fungi</taxon>
        <taxon>Dikarya</taxon>
        <taxon>Ascomycota</taxon>
        <taxon>Pezizomycotina</taxon>
        <taxon>Eurotiomycetes</taxon>
        <taxon>Eurotiomycetidae</taxon>
        <taxon>Eurotiales</taxon>
        <taxon>Aspergillaceae</taxon>
        <taxon>Aspergillus</taxon>
        <taxon>Aspergillus subgen. Circumdati</taxon>
    </lineage>
</organism>
<evidence type="ECO:0000313" key="3">
    <source>
        <dbReference type="EMBL" id="PWY63545.1"/>
    </source>
</evidence>
<dbReference type="RefSeq" id="XP_025394093.1">
    <property type="nucleotide sequence ID" value="XM_025541592.1"/>
</dbReference>
<name>A0A317UPS5_9EURO</name>
<evidence type="ECO:0000256" key="2">
    <source>
        <dbReference type="SAM" id="Phobius"/>
    </source>
</evidence>
<keyword evidence="2" id="KW-1133">Transmembrane helix</keyword>
<gene>
    <name evidence="3" type="ORF">BO70DRAFT_347492</name>
</gene>
<feature type="transmembrane region" description="Helical" evidence="2">
    <location>
        <begin position="50"/>
        <end position="70"/>
    </location>
</feature>
<dbReference type="OrthoDB" id="3358048at2759"/>
<accession>A0A317UPS5</accession>
<dbReference type="AlphaFoldDB" id="A0A317UPS5"/>
<feature type="transmembrane region" description="Helical" evidence="2">
    <location>
        <begin position="151"/>
        <end position="170"/>
    </location>
</feature>
<keyword evidence="2" id="KW-0812">Transmembrane</keyword>
<dbReference type="EMBL" id="MSFL01000089">
    <property type="protein sequence ID" value="PWY63545.1"/>
    <property type="molecule type" value="Genomic_DNA"/>
</dbReference>
<protein>
    <submittedName>
        <fullName evidence="3">Uncharacterized protein</fullName>
    </submittedName>
</protein>
<feature type="transmembrane region" description="Helical" evidence="2">
    <location>
        <begin position="117"/>
        <end position="139"/>
    </location>
</feature>
<feature type="compositionally biased region" description="Acidic residues" evidence="1">
    <location>
        <begin position="15"/>
        <end position="29"/>
    </location>
</feature>
<comment type="caution">
    <text evidence="3">The sequence shown here is derived from an EMBL/GenBank/DDBJ whole genome shotgun (WGS) entry which is preliminary data.</text>
</comment>
<proteinExistence type="predicted"/>
<keyword evidence="2" id="KW-0472">Membrane</keyword>
<feature type="region of interest" description="Disordered" evidence="1">
    <location>
        <begin position="1"/>
        <end position="29"/>
    </location>
</feature>
<reference evidence="3 4" key="1">
    <citation type="submission" date="2016-12" db="EMBL/GenBank/DDBJ databases">
        <title>The genomes of Aspergillus section Nigri reveals drivers in fungal speciation.</title>
        <authorList>
            <consortium name="DOE Joint Genome Institute"/>
            <person name="Vesth T.C."/>
            <person name="Nybo J."/>
            <person name="Theobald S."/>
            <person name="Brandl J."/>
            <person name="Frisvad J.C."/>
            <person name="Nielsen K.F."/>
            <person name="Lyhne E.K."/>
            <person name="Kogle M.E."/>
            <person name="Kuo A."/>
            <person name="Riley R."/>
            <person name="Clum A."/>
            <person name="Nolan M."/>
            <person name="Lipzen A."/>
            <person name="Salamov A."/>
            <person name="Henrissat B."/>
            <person name="Wiebenga A."/>
            <person name="De Vries R.P."/>
            <person name="Grigoriev I.V."/>
            <person name="Mortensen U.H."/>
            <person name="Andersen M.R."/>
            <person name="Baker S.E."/>
        </authorList>
    </citation>
    <scope>NUCLEOTIDE SEQUENCE [LARGE SCALE GENOMIC DNA]</scope>
    <source>
        <strain evidence="3 4">CBS 117.55</strain>
    </source>
</reference>
<evidence type="ECO:0000313" key="4">
    <source>
        <dbReference type="Proteomes" id="UP000247233"/>
    </source>
</evidence>
<sequence length="188" mass="21713">MASTSLRKAFRYPDDSDEDNEHVREEFDEEEQDRMIDQLRMIDDRRNSYYSIRFAAIPLLSGFIYIPPMLSGFSSLHEQCLSFISVISLLATAYIMKHLPLQHPDPMGKISDNRARVKSCLVIVNAIVCTLLTLIYAFYPMAETRLKVQSFRYLIPGAMFVAILIARKVMLSVDLKELENLRYMYKGA</sequence>
<keyword evidence="4" id="KW-1185">Reference proteome</keyword>
<dbReference type="GeneID" id="37063829"/>
<feature type="transmembrane region" description="Helical" evidence="2">
    <location>
        <begin position="76"/>
        <end position="96"/>
    </location>
</feature>